<evidence type="ECO:0000256" key="9">
    <source>
        <dbReference type="SAM" id="MobiDB-lite"/>
    </source>
</evidence>
<dbReference type="PANTHER" id="PTHR44215">
    <property type="entry name" value="WD REPEAT-CONTAINING PROTEIN 75"/>
    <property type="match status" value="1"/>
</dbReference>
<dbReference type="InterPro" id="IPR015943">
    <property type="entry name" value="WD40/YVTN_repeat-like_dom_sf"/>
</dbReference>
<evidence type="ECO:0000256" key="7">
    <source>
        <dbReference type="ARBA" id="ARBA00023242"/>
    </source>
</evidence>
<comment type="caution">
    <text evidence="11">The sequence shown here is derived from an EMBL/GenBank/DDBJ whole genome shotgun (WGS) entry which is preliminary data.</text>
</comment>
<dbReference type="GO" id="GO:0045943">
    <property type="term" value="P:positive regulation of transcription by RNA polymerase I"/>
    <property type="evidence" value="ECO:0007669"/>
    <property type="project" value="InterPro"/>
</dbReference>
<dbReference type="SUPFAM" id="SSF50998">
    <property type="entry name" value="Quinoprotein alcohol dehydrogenase-like"/>
    <property type="match status" value="1"/>
</dbReference>
<keyword evidence="7" id="KW-0539">Nucleus</keyword>
<dbReference type="EMBL" id="LGRX02000763">
    <property type="protein sequence ID" value="KAK3287715.1"/>
    <property type="molecule type" value="Genomic_DNA"/>
</dbReference>
<keyword evidence="6" id="KW-0804">Transcription</keyword>
<dbReference type="GO" id="GO:0006364">
    <property type="term" value="P:rRNA processing"/>
    <property type="evidence" value="ECO:0007669"/>
    <property type="project" value="UniProtKB-KW"/>
</dbReference>
<feature type="repeat" description="WD" evidence="8">
    <location>
        <begin position="53"/>
        <end position="95"/>
    </location>
</feature>
<protein>
    <recommendedName>
        <fullName evidence="10">WD repeat-containing protein 75 second beta-propeller domain-containing protein</fullName>
    </recommendedName>
</protein>
<dbReference type="InterPro" id="IPR011047">
    <property type="entry name" value="Quinoprotein_ADH-like_sf"/>
</dbReference>
<keyword evidence="2" id="KW-0690">Ribosome biogenesis</keyword>
<keyword evidence="12" id="KW-1185">Reference proteome</keyword>
<dbReference type="InterPro" id="IPR053826">
    <property type="entry name" value="WDR75"/>
</dbReference>
<organism evidence="11 12">
    <name type="scientific">Cymbomonas tetramitiformis</name>
    <dbReference type="NCBI Taxonomy" id="36881"/>
    <lineage>
        <taxon>Eukaryota</taxon>
        <taxon>Viridiplantae</taxon>
        <taxon>Chlorophyta</taxon>
        <taxon>Pyramimonadophyceae</taxon>
        <taxon>Pyramimonadales</taxon>
        <taxon>Pyramimonadaceae</taxon>
        <taxon>Cymbomonas</taxon>
    </lineage>
</organism>
<evidence type="ECO:0000256" key="1">
    <source>
        <dbReference type="ARBA" id="ARBA00004604"/>
    </source>
</evidence>
<proteinExistence type="predicted"/>
<feature type="region of interest" description="Disordered" evidence="9">
    <location>
        <begin position="618"/>
        <end position="677"/>
    </location>
</feature>
<evidence type="ECO:0000259" key="10">
    <source>
        <dbReference type="Pfam" id="PF23769"/>
    </source>
</evidence>
<dbReference type="GO" id="GO:2000234">
    <property type="term" value="P:positive regulation of rRNA processing"/>
    <property type="evidence" value="ECO:0007669"/>
    <property type="project" value="TreeGrafter"/>
</dbReference>
<feature type="region of interest" description="Disordered" evidence="9">
    <location>
        <begin position="785"/>
        <end position="805"/>
    </location>
</feature>
<feature type="region of interest" description="Disordered" evidence="9">
    <location>
        <begin position="741"/>
        <end position="762"/>
    </location>
</feature>
<feature type="compositionally biased region" description="Acidic residues" evidence="9">
    <location>
        <begin position="651"/>
        <end position="663"/>
    </location>
</feature>
<comment type="subcellular location">
    <subcellularLocation>
        <location evidence="1">Nucleus</location>
        <location evidence="1">Nucleolus</location>
    </subcellularLocation>
</comment>
<accession>A0AAE0H0R9</accession>
<dbReference type="GO" id="GO:0003723">
    <property type="term" value="F:RNA binding"/>
    <property type="evidence" value="ECO:0007669"/>
    <property type="project" value="InterPro"/>
</dbReference>
<keyword evidence="4 8" id="KW-0853">WD repeat</keyword>
<sequence>MQTAEAVRAIQIAGGCLTEYVPSFSADGTQIFLCNDAVARCYNAQTGQPIFALEGHKGVVTSVAFNPRNSKQVFTTSLDSNIRVWDSTNGFLLRSCEVKGPVRSMKLVPGKASLAIIIHDTQSAARLISYDVSSGRSVRSVHKMRSASQLAVSADGEYFATFERHSALVWPIKAATKARDPLRLHHTKSFTCIALGSKGDSFAAGDASGRIRIWHDLNAAVAAPEVDSKQVKCTTVHWHANPVGCVAFTEDGKYLLSGGAEGVLVIWQLDTGVRQYLPRLGAPLRTLALSPADPSIVTVGLADNAQHILNFASMTIKSSIRGIQPANLSGDENPSGTLSSSRLLRLHPRQGYAVLSATGACLQFIDAIGNQSVMRLQVASRNYVAQPHQSPAFSEPAVLAAAFSRDGATLVTLDTRPTGALSHKATDSCLRFWELRLGETSELAVDGSGNAPYVLTTCVNDPHLKDITALEYHPFEHLVVTTSLDKEFKIWQRAPEKGGGAWSIRSVASYGDEPLHSAAFSPDGSLLAIGGMAITLWDAHHHTHSATLVPPPGQPGAVKTLTFVASSPFLVVATKDTLMTWNLLTLSVMWSYSLNITSLATHPTLPQFAVSVSRPSAAAPKATGRVETPVPAAPAGKKAKGKKAKGKDASEYDFPEEEEEDAAEAAAGEREAPASFPEPRATSYALLFDAAQSDPLAAWGLRDSAISAMAFLNPQLSSKVPIASEASLLVLTQERSLYLTSPKATSTPETGGASENKDENELLSEGGAVPEQSLFLSAYGKFKNPKARGGAPAKAEEDGKASGTLAAISDTPSHLLPSLLSLCPAFLDSL</sequence>
<gene>
    <name evidence="11" type="ORF">CYMTET_4790</name>
</gene>
<dbReference type="SMART" id="SM00320">
    <property type="entry name" value="WD40"/>
    <property type="match status" value="6"/>
</dbReference>
<dbReference type="Proteomes" id="UP001190700">
    <property type="component" value="Unassembled WGS sequence"/>
</dbReference>
<keyword evidence="5" id="KW-0677">Repeat</keyword>
<feature type="domain" description="WD repeat-containing protein 75 second beta-propeller" evidence="10">
    <location>
        <begin position="347"/>
        <end position="610"/>
    </location>
</feature>
<evidence type="ECO:0000313" key="11">
    <source>
        <dbReference type="EMBL" id="KAK3287715.1"/>
    </source>
</evidence>
<dbReference type="Gene3D" id="2.130.10.10">
    <property type="entry name" value="YVTN repeat-like/Quinoprotein amine dehydrogenase"/>
    <property type="match status" value="3"/>
</dbReference>
<name>A0AAE0H0R9_9CHLO</name>
<keyword evidence="3" id="KW-0698">rRNA processing</keyword>
<dbReference type="InterPro" id="IPR001680">
    <property type="entry name" value="WD40_rpt"/>
</dbReference>
<reference evidence="11 12" key="1">
    <citation type="journal article" date="2015" name="Genome Biol. Evol.">
        <title>Comparative Genomics of a Bacterivorous Green Alga Reveals Evolutionary Causalities and Consequences of Phago-Mixotrophic Mode of Nutrition.</title>
        <authorList>
            <person name="Burns J.A."/>
            <person name="Paasch A."/>
            <person name="Narechania A."/>
            <person name="Kim E."/>
        </authorList>
    </citation>
    <scope>NUCLEOTIDE SEQUENCE [LARGE SCALE GENOMIC DNA]</scope>
    <source>
        <strain evidence="11 12">PLY_AMNH</strain>
    </source>
</reference>
<feature type="repeat" description="WD" evidence="8">
    <location>
        <begin position="236"/>
        <end position="277"/>
    </location>
</feature>
<dbReference type="Pfam" id="PF23769">
    <property type="entry name" value="Beta-prop_WDR75_2nd"/>
    <property type="match status" value="1"/>
</dbReference>
<evidence type="ECO:0000256" key="8">
    <source>
        <dbReference type="PROSITE-ProRule" id="PRU00221"/>
    </source>
</evidence>
<feature type="repeat" description="WD" evidence="8">
    <location>
        <begin position="460"/>
        <end position="492"/>
    </location>
</feature>
<evidence type="ECO:0000256" key="6">
    <source>
        <dbReference type="ARBA" id="ARBA00023163"/>
    </source>
</evidence>
<dbReference type="GO" id="GO:0032040">
    <property type="term" value="C:small-subunit processome"/>
    <property type="evidence" value="ECO:0007669"/>
    <property type="project" value="InterPro"/>
</dbReference>
<dbReference type="PROSITE" id="PS50294">
    <property type="entry name" value="WD_REPEATS_REGION"/>
    <property type="match status" value="2"/>
</dbReference>
<dbReference type="Pfam" id="PF23869">
    <property type="entry name" value="Beta-prop_WDR75_1st"/>
    <property type="match status" value="1"/>
</dbReference>
<evidence type="ECO:0000256" key="3">
    <source>
        <dbReference type="ARBA" id="ARBA00022552"/>
    </source>
</evidence>
<evidence type="ECO:0000256" key="4">
    <source>
        <dbReference type="ARBA" id="ARBA00022574"/>
    </source>
</evidence>
<dbReference type="PANTHER" id="PTHR44215:SF1">
    <property type="entry name" value="WD REPEAT-CONTAINING PROTEIN 75"/>
    <property type="match status" value="1"/>
</dbReference>
<dbReference type="PROSITE" id="PS50082">
    <property type="entry name" value="WD_REPEATS_2"/>
    <property type="match status" value="3"/>
</dbReference>
<evidence type="ECO:0000256" key="5">
    <source>
        <dbReference type="ARBA" id="ARBA00022737"/>
    </source>
</evidence>
<dbReference type="InterPro" id="IPR057644">
    <property type="entry name" value="Beta-prop_WDR75_2nd"/>
</dbReference>
<evidence type="ECO:0000313" key="12">
    <source>
        <dbReference type="Proteomes" id="UP001190700"/>
    </source>
</evidence>
<evidence type="ECO:0000256" key="2">
    <source>
        <dbReference type="ARBA" id="ARBA00022517"/>
    </source>
</evidence>
<dbReference type="AlphaFoldDB" id="A0AAE0H0R9"/>